<evidence type="ECO:0000313" key="12">
    <source>
        <dbReference type="EMBL" id="QQU58047.1"/>
    </source>
</evidence>
<dbReference type="InterPro" id="IPR002410">
    <property type="entry name" value="Peptidase_S33"/>
</dbReference>
<dbReference type="InterPro" id="IPR005944">
    <property type="entry name" value="Pro_iminopeptidase"/>
</dbReference>
<dbReference type="PANTHER" id="PTHR43722:SF1">
    <property type="entry name" value="PROLINE IMINOPEPTIDASE"/>
    <property type="match status" value="1"/>
</dbReference>
<accession>A0ABX7DB08</accession>
<dbReference type="EC" id="3.4.11.5" evidence="4"/>
<keyword evidence="7" id="KW-0963">Cytoplasm</keyword>
<dbReference type="InterPro" id="IPR000073">
    <property type="entry name" value="AB_hydrolase_1"/>
</dbReference>
<keyword evidence="12" id="KW-0614">Plasmid</keyword>
<evidence type="ECO:0000256" key="5">
    <source>
        <dbReference type="ARBA" id="ARBA00021843"/>
    </source>
</evidence>
<keyword evidence="13" id="KW-1185">Reference proteome</keyword>
<evidence type="ECO:0000256" key="2">
    <source>
        <dbReference type="ARBA" id="ARBA00004496"/>
    </source>
</evidence>
<keyword evidence="9 12" id="KW-0378">Hydrolase</keyword>
<evidence type="ECO:0000256" key="1">
    <source>
        <dbReference type="ARBA" id="ARBA00001585"/>
    </source>
</evidence>
<dbReference type="InterPro" id="IPR029058">
    <property type="entry name" value="AB_hydrolase_fold"/>
</dbReference>
<dbReference type="SUPFAM" id="SSF53474">
    <property type="entry name" value="alpha/beta-Hydrolases"/>
    <property type="match status" value="1"/>
</dbReference>
<evidence type="ECO:0000256" key="8">
    <source>
        <dbReference type="ARBA" id="ARBA00022670"/>
    </source>
</evidence>
<evidence type="ECO:0000259" key="11">
    <source>
        <dbReference type="Pfam" id="PF00561"/>
    </source>
</evidence>
<name>A0ABX7DB08_SERLI</name>
<evidence type="ECO:0000256" key="6">
    <source>
        <dbReference type="ARBA" id="ARBA00022438"/>
    </source>
</evidence>
<dbReference type="Gene3D" id="3.40.50.1820">
    <property type="entry name" value="alpha/beta hydrolase"/>
    <property type="match status" value="1"/>
</dbReference>
<organism evidence="12 13">
    <name type="scientific">Serratia liquefaciens</name>
    <dbReference type="NCBI Taxonomy" id="614"/>
    <lineage>
        <taxon>Bacteria</taxon>
        <taxon>Pseudomonadati</taxon>
        <taxon>Pseudomonadota</taxon>
        <taxon>Gammaproteobacteria</taxon>
        <taxon>Enterobacterales</taxon>
        <taxon>Yersiniaceae</taxon>
        <taxon>Serratia</taxon>
    </lineage>
</organism>
<keyword evidence="6" id="KW-0031">Aminopeptidase</keyword>
<sequence length="444" mass="49293">MSDKGMDWQSCSNPEFKSWFTEPPPETLQCGYISAPLSYGKKTGMNVKLAATRRPAKENRIGSLLMIPGGPGQPGLIQNENVRTDLLRSFDIIGYDPRGVGQSTPGIVCPNQDDGSWVDACIKNTGREVIEHIGSDEATDDVDTIRRALGEKKLSILASSYGTQIGAMYAERYPDKIRAMVLDGVVDIAEDDATSVINQGRGFQQTMEIFALYCADTRGCPLAPGLGEPRTLYQHLLRRLDKEVIVNTDGKRITSADLDRTVTEKLLWLDFWDELVTVLVRVSANKIDKETTRLLAEEIMPDPNNAQAVIQCADTARLQTDAQLLKRERIAAITAMAYGYPSEEQLSDLSSVCDQWPFTGKVRAHVPVISNTLPQLLFVSQRFDPTTPYRNAVKMSAYFRSPLLTRKKGFGHTLALTGEDTCIDNQVMDYLRSPDKDRQDASCD</sequence>
<evidence type="ECO:0000256" key="9">
    <source>
        <dbReference type="ARBA" id="ARBA00022801"/>
    </source>
</evidence>
<reference evidence="12 13" key="1">
    <citation type="submission" date="2021-01" db="EMBL/GenBank/DDBJ databases">
        <title>FDA dAtabase for Regulatory Grade micrObial Sequences (FDA-ARGOS): Supporting development and validation of Infectious Disease Dx tests.</title>
        <authorList>
            <person name="Blissenbach B."/>
            <person name="Krut O."/>
            <person name="Tallon L."/>
            <person name="Sadzewicz L."/>
            <person name="Zhao X."/>
            <person name="Boylan J."/>
            <person name="Ott S."/>
            <person name="Bowen H."/>
            <person name="Vavikolanu K."/>
            <person name="Mehta A."/>
            <person name="Aluvathingal J."/>
            <person name="Nadendla S."/>
            <person name="Yan Y."/>
            <person name="Sichtig H."/>
        </authorList>
    </citation>
    <scope>NUCLEOTIDE SEQUENCE [LARGE SCALE GENOMIC DNA]</scope>
    <source>
        <strain evidence="12 13">FDAARGOS_1081</strain>
        <plasmid evidence="12 13">unnamed</plasmid>
    </source>
</reference>
<feature type="domain" description="AB hydrolase-1" evidence="11">
    <location>
        <begin position="64"/>
        <end position="416"/>
    </location>
</feature>
<dbReference type="PRINTS" id="PR00793">
    <property type="entry name" value="PROAMNOPTASE"/>
</dbReference>
<dbReference type="EMBL" id="CP068149">
    <property type="protein sequence ID" value="QQU58047.1"/>
    <property type="molecule type" value="Genomic_DNA"/>
</dbReference>
<dbReference type="GO" id="GO:0016787">
    <property type="term" value="F:hydrolase activity"/>
    <property type="evidence" value="ECO:0007669"/>
    <property type="project" value="UniProtKB-KW"/>
</dbReference>
<keyword evidence="8" id="KW-0645">Protease</keyword>
<evidence type="ECO:0000256" key="7">
    <source>
        <dbReference type="ARBA" id="ARBA00022490"/>
    </source>
</evidence>
<evidence type="ECO:0000313" key="13">
    <source>
        <dbReference type="Proteomes" id="UP000595237"/>
    </source>
</evidence>
<dbReference type="Proteomes" id="UP000595237">
    <property type="component" value="Plasmid unnamed"/>
</dbReference>
<geneLocation type="plasmid" evidence="12 13">
    <name>unnamed</name>
</geneLocation>
<evidence type="ECO:0000256" key="4">
    <source>
        <dbReference type="ARBA" id="ARBA00012568"/>
    </source>
</evidence>
<comment type="catalytic activity">
    <reaction evidence="1">
        <text>Release of N-terminal proline from a peptide.</text>
        <dbReference type="EC" id="3.4.11.5"/>
    </reaction>
</comment>
<dbReference type="PANTHER" id="PTHR43722">
    <property type="entry name" value="PROLINE IMINOPEPTIDASE"/>
    <property type="match status" value="1"/>
</dbReference>
<evidence type="ECO:0000256" key="3">
    <source>
        <dbReference type="ARBA" id="ARBA00010088"/>
    </source>
</evidence>
<protein>
    <recommendedName>
        <fullName evidence="5">Proline iminopeptidase</fullName>
        <ecNumber evidence="4">3.4.11.5</ecNumber>
    </recommendedName>
    <alternativeName>
        <fullName evidence="10">Prolyl aminopeptidase</fullName>
    </alternativeName>
</protein>
<gene>
    <name evidence="12" type="ORF">I6I38_25165</name>
</gene>
<evidence type="ECO:0000256" key="10">
    <source>
        <dbReference type="ARBA" id="ARBA00029605"/>
    </source>
</evidence>
<comment type="subcellular location">
    <subcellularLocation>
        <location evidence="2">Cytoplasm</location>
    </subcellularLocation>
</comment>
<dbReference type="RefSeq" id="WP_201896587.1">
    <property type="nucleotide sequence ID" value="NZ_CP068149.1"/>
</dbReference>
<dbReference type="Pfam" id="PF00561">
    <property type="entry name" value="Abhydrolase_1"/>
    <property type="match status" value="1"/>
</dbReference>
<proteinExistence type="inferred from homology"/>
<comment type="similarity">
    <text evidence="3">Belongs to the peptidase S33 family.</text>
</comment>